<evidence type="ECO:0000313" key="2">
    <source>
        <dbReference type="RefSeq" id="XP_030062332.1"/>
    </source>
</evidence>
<dbReference type="GO" id="GO:0036126">
    <property type="term" value="C:sperm flagellum"/>
    <property type="evidence" value="ECO:0007669"/>
    <property type="project" value="TreeGrafter"/>
</dbReference>
<dbReference type="GeneID" id="115472264"/>
<reference evidence="2" key="1">
    <citation type="submission" date="2025-08" db="UniProtKB">
        <authorList>
            <consortium name="RefSeq"/>
        </authorList>
    </citation>
    <scope>IDENTIFICATION</scope>
</reference>
<dbReference type="AlphaFoldDB" id="A0A6P7Y490"/>
<dbReference type="InParanoid" id="A0A6P7Y490"/>
<gene>
    <name evidence="2" type="primary">SPACA9</name>
</gene>
<dbReference type="FunCoup" id="A0A6P7Y490">
    <property type="interactions" value="51"/>
</dbReference>
<sequence>MCEAPPQTLKNLEDRCNIFKQQQFTFIRALDNARENAHDKINSVKNISQVQHYLENNCYNLTDKRILNMFLDTCSDLNRFCTRMEAKHPETSKAGGPISKCKTLLNPTTDLTSVRAKYPHDVVNRLSCEEAKNYYGGIVSIIPVAMDFIKEGAGQIQKPRHQLLVKTMKVKMPGAKQNGARGFKLPTHSVGVQTLISMKTTAPNSLNKKHMKVNSMSMTGLMNPPWKHAGPFNKWM</sequence>
<dbReference type="RefSeq" id="XP_030062332.1">
    <property type="nucleotide sequence ID" value="XM_030206472.1"/>
</dbReference>
<keyword evidence="1" id="KW-1185">Reference proteome</keyword>
<proteinExistence type="predicted"/>
<dbReference type="CTD" id="11092"/>
<dbReference type="OrthoDB" id="9999829at2759"/>
<dbReference type="Pfam" id="PF15120">
    <property type="entry name" value="SPACA9"/>
    <property type="match status" value="1"/>
</dbReference>
<dbReference type="KEGG" id="muo:115472264"/>
<evidence type="ECO:0000313" key="1">
    <source>
        <dbReference type="Proteomes" id="UP000515156"/>
    </source>
</evidence>
<dbReference type="InterPro" id="IPR027818">
    <property type="entry name" value="SPACA9"/>
</dbReference>
<organism evidence="1 2">
    <name type="scientific">Microcaecilia unicolor</name>
    <dbReference type="NCBI Taxonomy" id="1415580"/>
    <lineage>
        <taxon>Eukaryota</taxon>
        <taxon>Metazoa</taxon>
        <taxon>Chordata</taxon>
        <taxon>Craniata</taxon>
        <taxon>Vertebrata</taxon>
        <taxon>Euteleostomi</taxon>
        <taxon>Amphibia</taxon>
        <taxon>Gymnophiona</taxon>
        <taxon>Siphonopidae</taxon>
        <taxon>Microcaecilia</taxon>
    </lineage>
</organism>
<protein>
    <submittedName>
        <fullName evidence="2">Sperm acrosome-associated protein 9 isoform X1</fullName>
    </submittedName>
</protein>
<dbReference type="Proteomes" id="UP000515156">
    <property type="component" value="Chromosome 6"/>
</dbReference>
<dbReference type="PANTHER" id="PTHR32455:SF1">
    <property type="entry name" value="SPERM ACROSOME-ASSOCIATED PROTEIN 9"/>
    <property type="match status" value="1"/>
</dbReference>
<accession>A0A6P7Y490</accession>
<name>A0A6P7Y490_9AMPH</name>
<dbReference type="PANTHER" id="PTHR32455">
    <property type="entry name" value="SPERM ACROSOME-ASSOCIATED PROTEIN 9"/>
    <property type="match status" value="1"/>
</dbReference>
<dbReference type="GO" id="GO:0097546">
    <property type="term" value="C:ciliary base"/>
    <property type="evidence" value="ECO:0007669"/>
    <property type="project" value="TreeGrafter"/>
</dbReference>
<dbReference type="GO" id="GO:0001669">
    <property type="term" value="C:acrosomal vesicle"/>
    <property type="evidence" value="ECO:0007669"/>
    <property type="project" value="TreeGrafter"/>
</dbReference>